<reference evidence="1 2" key="1">
    <citation type="journal article" date="2016" name="Sci. Rep.">
        <title>Genome sequence of Perigonia lusca single nucleopolyhedrovirus: insights into the evolution of a nucleotide metabolism enzyme in the family Baculoviridae.</title>
        <authorList>
            <person name="Ardisson-Araujo D.M."/>
            <person name="Lima R.N."/>
            <person name="Melo F.L."/>
            <person name="Clem R.J."/>
            <person name="Huang N."/>
            <person name="Bao S.N."/>
            <person name="Sosa-Gomez D.R."/>
            <person name="Ribeiro B.M."/>
        </authorList>
    </citation>
    <scope>NUCLEOTIDE SEQUENCE [LARGE SCALE GENOMIC DNA]</scope>
</reference>
<dbReference type="Pfam" id="PF07785">
    <property type="entry name" value="DUF1623"/>
    <property type="match status" value="1"/>
</dbReference>
<dbReference type="OrthoDB" id="20453at10239"/>
<keyword evidence="2" id="KW-1185">Reference proteome</keyword>
<name>A0A0M3N1Y9_9ABAC</name>
<gene>
    <name evidence="1" type="primary">PeluOrf-114</name>
</gene>
<evidence type="ECO:0000313" key="2">
    <source>
        <dbReference type="Proteomes" id="UP000204667"/>
    </source>
</evidence>
<dbReference type="KEGG" id="vg:26040034"/>
<proteinExistence type="predicted"/>
<dbReference type="Proteomes" id="UP000204667">
    <property type="component" value="Segment"/>
</dbReference>
<dbReference type="RefSeq" id="YP_009165714.1">
    <property type="nucleotide sequence ID" value="NC_027923.1"/>
</dbReference>
<organism evidence="1 2">
    <name type="scientific">Perigonia lusca single nucleopolyhedrovirus</name>
    <dbReference type="NCBI Taxonomy" id="1675865"/>
    <lineage>
        <taxon>Viruses</taxon>
        <taxon>Viruses incertae sedis</taxon>
        <taxon>Naldaviricetes</taxon>
        <taxon>Lefavirales</taxon>
        <taxon>Baculoviridae</taxon>
        <taxon>Alphabaculovirus</taxon>
        <taxon>Alphabaculovirus peluscae</taxon>
        <taxon>Perigonia lusca nucleopolyhedrovirus</taxon>
    </lineage>
</organism>
<evidence type="ECO:0000313" key="1">
    <source>
        <dbReference type="EMBL" id="AKN80604.1"/>
    </source>
</evidence>
<dbReference type="EMBL" id="KM596836">
    <property type="protein sequence ID" value="AKN80604.1"/>
    <property type="molecule type" value="Genomic_DNA"/>
</dbReference>
<sequence length="92" mass="10448">MKLSALVLCITNPNKLSEADVYLNHLKNKWDVREALMCTSGECLAVCVISSSLPNCIEDKNVKIMEIADYECVDRLIDKVYNVVHNYNELIN</sequence>
<protein>
    <submittedName>
        <fullName evidence="1">Uncharacterized protein</fullName>
    </submittedName>
</protein>
<accession>A0A0M3N1Y9</accession>
<dbReference type="GeneID" id="26040034"/>
<dbReference type="InterPro" id="IPR012428">
    <property type="entry name" value="AcMNPV_Orf117"/>
</dbReference>